<evidence type="ECO:0000259" key="3">
    <source>
        <dbReference type="SMART" id="SM00849"/>
    </source>
</evidence>
<feature type="domain" description="Metallo-beta-lactamase" evidence="3">
    <location>
        <begin position="52"/>
        <end position="249"/>
    </location>
</feature>
<evidence type="ECO:0000313" key="5">
    <source>
        <dbReference type="Proteomes" id="UP000197446"/>
    </source>
</evidence>
<keyword evidence="1" id="KW-0479">Metal-binding</keyword>
<dbReference type="EMBL" id="NISI01000017">
    <property type="protein sequence ID" value="OWR00616.1"/>
    <property type="molecule type" value="Genomic_DNA"/>
</dbReference>
<dbReference type="Gene3D" id="3.60.15.10">
    <property type="entry name" value="Ribonuclease Z/Hydroxyacylglutathione hydrolase-like"/>
    <property type="match status" value="1"/>
</dbReference>
<feature type="compositionally biased region" description="Low complexity" evidence="2">
    <location>
        <begin position="27"/>
        <end position="36"/>
    </location>
</feature>
<gene>
    <name evidence="4" type="ORF">CDO81_24905</name>
</gene>
<dbReference type="InterPro" id="IPR001279">
    <property type="entry name" value="Metallo-B-lactamas"/>
</dbReference>
<dbReference type="SUPFAM" id="SSF56281">
    <property type="entry name" value="Metallo-hydrolase/oxidoreductase"/>
    <property type="match status" value="1"/>
</dbReference>
<comment type="caution">
    <text evidence="4">The sequence shown here is derived from an EMBL/GenBank/DDBJ whole genome shotgun (WGS) entry which is preliminary data.</text>
</comment>
<accession>A0A254N7H2</accession>
<dbReference type="InterPro" id="IPR036866">
    <property type="entry name" value="RibonucZ/Hydroxyglut_hydro"/>
</dbReference>
<evidence type="ECO:0000256" key="2">
    <source>
        <dbReference type="SAM" id="MobiDB-lite"/>
    </source>
</evidence>
<proteinExistence type="predicted"/>
<keyword evidence="5" id="KW-1185">Reference proteome</keyword>
<dbReference type="InterPro" id="IPR051682">
    <property type="entry name" value="Mito_Persulfide_Diox"/>
</dbReference>
<dbReference type="OrthoDB" id="9784009at2"/>
<dbReference type="PANTHER" id="PTHR43084:SF1">
    <property type="entry name" value="PERSULFIDE DIOXYGENASE ETHE1, MITOCHONDRIAL"/>
    <property type="match status" value="1"/>
</dbReference>
<dbReference type="AlphaFoldDB" id="A0A254N7H2"/>
<dbReference type="Pfam" id="PF00753">
    <property type="entry name" value="Lactamase_B"/>
    <property type="match status" value="1"/>
</dbReference>
<feature type="region of interest" description="Disordered" evidence="2">
    <location>
        <begin position="1"/>
        <end position="36"/>
    </location>
</feature>
<dbReference type="GO" id="GO:0046872">
    <property type="term" value="F:metal ion binding"/>
    <property type="evidence" value="ECO:0007669"/>
    <property type="project" value="UniProtKB-KW"/>
</dbReference>
<dbReference type="PANTHER" id="PTHR43084">
    <property type="entry name" value="PERSULFIDE DIOXYGENASE ETHE1"/>
    <property type="match status" value="1"/>
</dbReference>
<sequence length="331" mass="35685">MLGHLTTRNCHATPAEAVSDQETPLSTTPTTTAPATAPRLQVEGFFDPATWTVSYLVLDAQTMQCALVDSVLDFDPKSGRTDTASADRLIARVRDLGAQVQWILETHVHADHLSAAPYLQKALGGRLGIGQHITTVQNVFGTLFNAGPDFARDGSQFDHLFKDDESFTIGGLQARALHTPGHTPACMTYVVTAGEGTDAEIAAFVGDTLFMPDYGTARCDFPGGDARMLYRSINKVLSLPPATKLYMCHDYQPGGREVQFVSTVAEERASNVHVRDGISEDAFVAMRNARDATLGMPTLILPSVQVNMRAGALPPAEDNGVRYLKIPLNAV</sequence>
<dbReference type="GO" id="GO:0070813">
    <property type="term" value="P:hydrogen sulfide metabolic process"/>
    <property type="evidence" value="ECO:0007669"/>
    <property type="project" value="TreeGrafter"/>
</dbReference>
<name>A0A254N7H2_9BURK</name>
<dbReference type="CDD" id="cd07724">
    <property type="entry name" value="POD-like_MBL-fold"/>
    <property type="match status" value="1"/>
</dbReference>
<dbReference type="InterPro" id="IPR044528">
    <property type="entry name" value="POD-like_MBL-fold"/>
</dbReference>
<evidence type="ECO:0000256" key="1">
    <source>
        <dbReference type="ARBA" id="ARBA00022723"/>
    </source>
</evidence>
<evidence type="ECO:0000313" key="4">
    <source>
        <dbReference type="EMBL" id="OWR00616.1"/>
    </source>
</evidence>
<organism evidence="4 5">
    <name type="scientific">Roseateles puraquae</name>
    <dbReference type="NCBI Taxonomy" id="431059"/>
    <lineage>
        <taxon>Bacteria</taxon>
        <taxon>Pseudomonadati</taxon>
        <taxon>Pseudomonadota</taxon>
        <taxon>Betaproteobacteria</taxon>
        <taxon>Burkholderiales</taxon>
        <taxon>Sphaerotilaceae</taxon>
        <taxon>Roseateles</taxon>
    </lineage>
</organism>
<dbReference type="Proteomes" id="UP000197446">
    <property type="component" value="Unassembled WGS sequence"/>
</dbReference>
<dbReference type="GO" id="GO:0050313">
    <property type="term" value="F:sulfur dioxygenase activity"/>
    <property type="evidence" value="ECO:0007669"/>
    <property type="project" value="InterPro"/>
</dbReference>
<dbReference type="GO" id="GO:0016787">
    <property type="term" value="F:hydrolase activity"/>
    <property type="evidence" value="ECO:0007669"/>
    <property type="project" value="UniProtKB-KW"/>
</dbReference>
<dbReference type="GO" id="GO:0006749">
    <property type="term" value="P:glutathione metabolic process"/>
    <property type="evidence" value="ECO:0007669"/>
    <property type="project" value="InterPro"/>
</dbReference>
<feature type="compositionally biased region" description="Polar residues" evidence="2">
    <location>
        <begin position="1"/>
        <end position="10"/>
    </location>
</feature>
<reference evidence="4 5" key="1">
    <citation type="journal article" date="2007" name="Int. J. Syst. Evol. Microbiol.">
        <title>Description of Pelomonas aquatica sp. nov. and Pelomonas puraquae sp. nov., isolated from industrial and haemodialysis water.</title>
        <authorList>
            <person name="Gomila M."/>
            <person name="Bowien B."/>
            <person name="Falsen E."/>
            <person name="Moore E.R."/>
            <person name="Lalucat J."/>
        </authorList>
    </citation>
    <scope>NUCLEOTIDE SEQUENCE [LARGE SCALE GENOMIC DNA]</scope>
    <source>
        <strain evidence="4 5">CCUG 52769</strain>
    </source>
</reference>
<dbReference type="SMART" id="SM00849">
    <property type="entry name" value="Lactamase_B"/>
    <property type="match status" value="1"/>
</dbReference>
<protein>
    <submittedName>
        <fullName evidence="4">MBL fold metallo-hydrolase</fullName>
    </submittedName>
</protein>
<keyword evidence="4" id="KW-0378">Hydrolase</keyword>